<dbReference type="SMART" id="SM00490">
    <property type="entry name" value="HELICc"/>
    <property type="match status" value="1"/>
</dbReference>
<feature type="short sequence motif" description="Q motif" evidence="8">
    <location>
        <begin position="5"/>
        <end position="33"/>
    </location>
</feature>
<evidence type="ECO:0000256" key="11">
    <source>
        <dbReference type="SAM" id="Coils"/>
    </source>
</evidence>
<dbReference type="CDD" id="cd17960">
    <property type="entry name" value="DEADc_DDX55"/>
    <property type="match status" value="1"/>
</dbReference>
<sequence>MEGKWSSLQLPLCKPVVDTLTEFGFSHMTPVQAAAIPLFMTNKDVAAEAITGSGKTLAFVIPILEILLRREETWKKKEVGAVIITPTRELAIQIYDVISSFLKRLPQFTQALLIGGVNPVKDIEKLKNGANIIIATPGRLSDLLERKEPNFCLASMVKSLEVLVMDEADRLLEMGFERSINTILSFLPRQRRTGLFSATQTEEVRALIRAGLRNPVKVAVKEKRLTSQVIQKTPVSLKNYYHICESDEKLNFLVSFLRKHKDLKIMVFFSTCACVDYFSRALEESVKYTTIKCIHGKMKKRRNKIFSEFRESESGILACTDVMARGIDFPEVDWVIQYDPPSNASAFVHRCGRTARIGNTGNALILLRPKEESYIKFLEINQKAPVQEYKGASELTPVQVLNRLKKIALKDRAVMEKGTRAFVSFVQYYAKHECSLIFRFKDLDLGKLAVGFALLRLPKMPELKGKHIPNFVPAEVDFDAIAYKDKAREKARKKRQEQYAAGLLVDKHSKKKIESVSWSKKKEKLERRKDRKKRKELALKRKHTFDEEDLEELARDVQLLKRLKKGKVTSEEYEKEIGLHDDHDDGEEG</sequence>
<dbReference type="Pfam" id="PF00270">
    <property type="entry name" value="DEAD"/>
    <property type="match status" value="1"/>
</dbReference>
<dbReference type="InterPro" id="IPR001650">
    <property type="entry name" value="Helicase_C-like"/>
</dbReference>
<keyword evidence="3 9" id="KW-0347">Helicase</keyword>
<dbReference type="InterPro" id="IPR011545">
    <property type="entry name" value="DEAD/DEAH_box_helicase_dom"/>
</dbReference>
<comment type="domain">
    <text evidence="10">The Q motif is unique to and characteristic of the DEAD box family of RNA helicases and controls ATP binding and hydrolysis.</text>
</comment>
<keyword evidence="2 9" id="KW-0378">Hydrolase</keyword>
<dbReference type="SMART" id="SM01178">
    <property type="entry name" value="DUF4217"/>
    <property type="match status" value="1"/>
</dbReference>
<name>A0A9Q1CCN9_HOLLE</name>
<evidence type="ECO:0000259" key="15">
    <source>
        <dbReference type="PROSITE" id="PS51195"/>
    </source>
</evidence>
<comment type="caution">
    <text evidence="16">The sequence shown here is derived from an EMBL/GenBank/DDBJ whole genome shotgun (WGS) entry which is preliminary data.</text>
</comment>
<evidence type="ECO:0000256" key="2">
    <source>
        <dbReference type="ARBA" id="ARBA00022801"/>
    </source>
</evidence>
<dbReference type="GO" id="GO:0003723">
    <property type="term" value="F:RNA binding"/>
    <property type="evidence" value="ECO:0007669"/>
    <property type="project" value="UniProtKB-UniRule"/>
</dbReference>
<evidence type="ECO:0000256" key="12">
    <source>
        <dbReference type="SAM" id="MobiDB-lite"/>
    </source>
</evidence>
<dbReference type="PROSITE" id="PS51195">
    <property type="entry name" value="Q_MOTIF"/>
    <property type="match status" value="1"/>
</dbReference>
<dbReference type="PANTHER" id="PTHR24031">
    <property type="entry name" value="RNA HELICASE"/>
    <property type="match status" value="1"/>
</dbReference>
<dbReference type="FunFam" id="3.40.50.300:FF:000877">
    <property type="entry name" value="RNA helicase"/>
    <property type="match status" value="1"/>
</dbReference>
<keyword evidence="17" id="KW-1185">Reference proteome</keyword>
<protein>
    <recommendedName>
        <fullName evidence="10">ATP-dependent RNA helicase</fullName>
        <ecNumber evidence="10">3.6.4.13</ecNumber>
    </recommendedName>
</protein>
<dbReference type="SMART" id="SM00487">
    <property type="entry name" value="DEXDc"/>
    <property type="match status" value="1"/>
</dbReference>
<comment type="similarity">
    <text evidence="6">Belongs to the DEAD box helicase family. DDX55/SPB4 subfamily.</text>
</comment>
<dbReference type="Proteomes" id="UP001152320">
    <property type="component" value="Chromosome 4"/>
</dbReference>
<dbReference type="InterPro" id="IPR014001">
    <property type="entry name" value="Helicase_ATP-bd"/>
</dbReference>
<dbReference type="Pfam" id="PF00271">
    <property type="entry name" value="Helicase_C"/>
    <property type="match status" value="1"/>
</dbReference>
<dbReference type="GO" id="GO:0003724">
    <property type="term" value="F:RNA helicase activity"/>
    <property type="evidence" value="ECO:0007669"/>
    <property type="project" value="UniProtKB-EC"/>
</dbReference>
<dbReference type="EMBL" id="JAIZAY010000004">
    <property type="protein sequence ID" value="KAJ8043188.1"/>
    <property type="molecule type" value="Genomic_DNA"/>
</dbReference>
<dbReference type="InterPro" id="IPR000629">
    <property type="entry name" value="RNA-helicase_DEAD-box_CS"/>
</dbReference>
<dbReference type="InterPro" id="IPR014014">
    <property type="entry name" value="RNA_helicase_DEAD_Q_motif"/>
</dbReference>
<dbReference type="SUPFAM" id="SSF52540">
    <property type="entry name" value="P-loop containing nucleoside triphosphate hydrolases"/>
    <property type="match status" value="1"/>
</dbReference>
<proteinExistence type="inferred from homology"/>
<dbReference type="AlphaFoldDB" id="A0A9Q1CCN9"/>
<evidence type="ECO:0000259" key="13">
    <source>
        <dbReference type="PROSITE" id="PS51192"/>
    </source>
</evidence>
<feature type="domain" description="DEAD-box RNA helicase Q" evidence="15">
    <location>
        <begin position="5"/>
        <end position="33"/>
    </location>
</feature>
<dbReference type="InterPro" id="IPR027417">
    <property type="entry name" value="P-loop_NTPase"/>
</dbReference>
<evidence type="ECO:0000256" key="7">
    <source>
        <dbReference type="ARBA" id="ARBA00047984"/>
    </source>
</evidence>
<dbReference type="PROSITE" id="PS00039">
    <property type="entry name" value="DEAD_ATP_HELICASE"/>
    <property type="match status" value="1"/>
</dbReference>
<dbReference type="OrthoDB" id="7396459at2759"/>
<evidence type="ECO:0000313" key="16">
    <source>
        <dbReference type="EMBL" id="KAJ8043188.1"/>
    </source>
</evidence>
<dbReference type="Gene3D" id="3.40.50.300">
    <property type="entry name" value="P-loop containing nucleotide triphosphate hydrolases"/>
    <property type="match status" value="2"/>
</dbReference>
<evidence type="ECO:0000259" key="14">
    <source>
        <dbReference type="PROSITE" id="PS51194"/>
    </source>
</evidence>
<dbReference type="GO" id="GO:0016787">
    <property type="term" value="F:hydrolase activity"/>
    <property type="evidence" value="ECO:0007669"/>
    <property type="project" value="UniProtKB-KW"/>
</dbReference>
<feature type="coiled-coil region" evidence="11">
    <location>
        <begin position="515"/>
        <end position="542"/>
    </location>
</feature>
<evidence type="ECO:0000256" key="6">
    <source>
        <dbReference type="ARBA" id="ARBA00038002"/>
    </source>
</evidence>
<evidence type="ECO:0000256" key="8">
    <source>
        <dbReference type="PROSITE-ProRule" id="PRU00552"/>
    </source>
</evidence>
<dbReference type="FunFam" id="3.40.50.300:FF:001022">
    <property type="entry name" value="RNA helicase"/>
    <property type="match status" value="1"/>
</dbReference>
<keyword evidence="11" id="KW-0175">Coiled coil</keyword>
<comment type="catalytic activity">
    <reaction evidence="7 10">
        <text>ATP + H2O = ADP + phosphate + H(+)</text>
        <dbReference type="Rhea" id="RHEA:13065"/>
        <dbReference type="ChEBI" id="CHEBI:15377"/>
        <dbReference type="ChEBI" id="CHEBI:15378"/>
        <dbReference type="ChEBI" id="CHEBI:30616"/>
        <dbReference type="ChEBI" id="CHEBI:43474"/>
        <dbReference type="ChEBI" id="CHEBI:456216"/>
        <dbReference type="EC" id="3.6.4.13"/>
    </reaction>
</comment>
<dbReference type="CDD" id="cd18787">
    <property type="entry name" value="SF2_C_DEAD"/>
    <property type="match status" value="1"/>
</dbReference>
<feature type="domain" description="Helicase ATP-binding" evidence="13">
    <location>
        <begin position="36"/>
        <end position="218"/>
    </location>
</feature>
<keyword evidence="1 9" id="KW-0547">Nucleotide-binding</keyword>
<reference evidence="16" key="1">
    <citation type="submission" date="2021-10" db="EMBL/GenBank/DDBJ databases">
        <title>Tropical sea cucumber genome reveals ecological adaptation and Cuvierian tubules defense mechanism.</title>
        <authorList>
            <person name="Chen T."/>
        </authorList>
    </citation>
    <scope>NUCLEOTIDE SEQUENCE</scope>
    <source>
        <strain evidence="16">Nanhai2018</strain>
        <tissue evidence="16">Muscle</tissue>
    </source>
</reference>
<dbReference type="PROSITE" id="PS51192">
    <property type="entry name" value="HELICASE_ATP_BIND_1"/>
    <property type="match status" value="1"/>
</dbReference>
<accession>A0A9Q1CCN9</accession>
<keyword evidence="4 9" id="KW-0067">ATP-binding</keyword>
<feature type="domain" description="Helicase C-terminal" evidence="14">
    <location>
        <begin position="236"/>
        <end position="404"/>
    </location>
</feature>
<dbReference type="PROSITE" id="PS51194">
    <property type="entry name" value="HELICASE_CTER"/>
    <property type="match status" value="1"/>
</dbReference>
<evidence type="ECO:0000256" key="10">
    <source>
        <dbReference type="RuleBase" id="RU365068"/>
    </source>
</evidence>
<dbReference type="EC" id="3.6.4.13" evidence="10"/>
<organism evidence="16 17">
    <name type="scientific">Holothuria leucospilota</name>
    <name type="common">Black long sea cucumber</name>
    <name type="synonym">Mertensiothuria leucospilota</name>
    <dbReference type="NCBI Taxonomy" id="206669"/>
    <lineage>
        <taxon>Eukaryota</taxon>
        <taxon>Metazoa</taxon>
        <taxon>Echinodermata</taxon>
        <taxon>Eleutherozoa</taxon>
        <taxon>Echinozoa</taxon>
        <taxon>Holothuroidea</taxon>
        <taxon>Aspidochirotacea</taxon>
        <taxon>Aspidochirotida</taxon>
        <taxon>Holothuriidae</taxon>
        <taxon>Holothuria</taxon>
    </lineage>
</organism>
<evidence type="ECO:0000256" key="4">
    <source>
        <dbReference type="ARBA" id="ARBA00022840"/>
    </source>
</evidence>
<evidence type="ECO:0000313" key="17">
    <source>
        <dbReference type="Proteomes" id="UP001152320"/>
    </source>
</evidence>
<comment type="function">
    <text evidence="10">RNA helicase.</text>
</comment>
<evidence type="ECO:0000256" key="9">
    <source>
        <dbReference type="RuleBase" id="RU000492"/>
    </source>
</evidence>
<dbReference type="GO" id="GO:0005524">
    <property type="term" value="F:ATP binding"/>
    <property type="evidence" value="ECO:0007669"/>
    <property type="project" value="UniProtKB-UniRule"/>
</dbReference>
<feature type="region of interest" description="Disordered" evidence="12">
    <location>
        <begin position="567"/>
        <end position="589"/>
    </location>
</feature>
<keyword evidence="5 10" id="KW-0694">RNA-binding</keyword>
<evidence type="ECO:0000256" key="5">
    <source>
        <dbReference type="ARBA" id="ARBA00022884"/>
    </source>
</evidence>
<evidence type="ECO:0000256" key="1">
    <source>
        <dbReference type="ARBA" id="ARBA00022741"/>
    </source>
</evidence>
<dbReference type="InterPro" id="IPR025313">
    <property type="entry name" value="SPB4-like_CTE"/>
</dbReference>
<gene>
    <name evidence="16" type="ORF">HOLleu_10167</name>
</gene>
<feature type="compositionally biased region" description="Basic and acidic residues" evidence="12">
    <location>
        <begin position="568"/>
        <end position="583"/>
    </location>
</feature>
<evidence type="ECO:0000256" key="3">
    <source>
        <dbReference type="ARBA" id="ARBA00022806"/>
    </source>
</evidence>
<dbReference type="Pfam" id="PF13959">
    <property type="entry name" value="CTE_SPB4"/>
    <property type="match status" value="1"/>
</dbReference>